<dbReference type="EMBL" id="BPLR01006855">
    <property type="protein sequence ID" value="GIY12804.1"/>
    <property type="molecule type" value="Genomic_DNA"/>
</dbReference>
<proteinExistence type="predicted"/>
<evidence type="ECO:0000313" key="1">
    <source>
        <dbReference type="EMBL" id="GIY12804.1"/>
    </source>
</evidence>
<organism evidence="1 2">
    <name type="scientific">Caerostris extrusa</name>
    <name type="common">Bark spider</name>
    <name type="synonym">Caerostris bankana</name>
    <dbReference type="NCBI Taxonomy" id="172846"/>
    <lineage>
        <taxon>Eukaryota</taxon>
        <taxon>Metazoa</taxon>
        <taxon>Ecdysozoa</taxon>
        <taxon>Arthropoda</taxon>
        <taxon>Chelicerata</taxon>
        <taxon>Arachnida</taxon>
        <taxon>Araneae</taxon>
        <taxon>Araneomorphae</taxon>
        <taxon>Entelegynae</taxon>
        <taxon>Araneoidea</taxon>
        <taxon>Araneidae</taxon>
        <taxon>Caerostris</taxon>
    </lineage>
</organism>
<dbReference type="AlphaFoldDB" id="A0AAV4QWX5"/>
<reference evidence="1 2" key="1">
    <citation type="submission" date="2021-06" db="EMBL/GenBank/DDBJ databases">
        <title>Caerostris extrusa draft genome.</title>
        <authorList>
            <person name="Kono N."/>
            <person name="Arakawa K."/>
        </authorList>
    </citation>
    <scope>NUCLEOTIDE SEQUENCE [LARGE SCALE GENOMIC DNA]</scope>
</reference>
<comment type="caution">
    <text evidence="1">The sequence shown here is derived from an EMBL/GenBank/DDBJ whole genome shotgun (WGS) entry which is preliminary data.</text>
</comment>
<dbReference type="Proteomes" id="UP001054945">
    <property type="component" value="Unassembled WGS sequence"/>
</dbReference>
<gene>
    <name evidence="1" type="ORF">CEXT_508971</name>
</gene>
<keyword evidence="2" id="KW-1185">Reference proteome</keyword>
<sequence>MGRKICVFAENCHTTKKPQPIYGSSEAHILNCTRKLQHDAIRQMENKSKKIFLGKNFEKNLDLIENRFVIFLNHKETEPIYGSSEAHILNCTRKLPHDATRQMENKSVKIFWRGKVRKGLKSEDDFRYKMKIYTRLNLNKETAPSRR</sequence>
<name>A0AAV4QWX5_CAEEX</name>
<protein>
    <submittedName>
        <fullName evidence="1">Uncharacterized protein</fullName>
    </submittedName>
</protein>
<accession>A0AAV4QWX5</accession>
<evidence type="ECO:0000313" key="2">
    <source>
        <dbReference type="Proteomes" id="UP001054945"/>
    </source>
</evidence>